<dbReference type="Gene3D" id="3.40.50.720">
    <property type="entry name" value="NAD(P)-binding Rossmann-like Domain"/>
    <property type="match status" value="1"/>
</dbReference>
<evidence type="ECO:0000313" key="7">
    <source>
        <dbReference type="Proteomes" id="UP000308197"/>
    </source>
</evidence>
<sequence>MVLPLSSANSSRRPSPLRPNSYDPVAPMDDEVHPVIHHGRVAVITGAASGIGRAAAIELAKIGLKIAIADVDEQGLNATAKEVAQIIGEENLITLPTDVAQLDQVERLRDRVYEAWGEVGVLMNNAAIAPKGTSWEGLDNWHKVFNVNLFGVLNVQHTFVPNMLHQENPSVIINTGSKQGITNPPGNPAYNATKAAVKSLTESLAHELRETPQANLTAHLLVPGWTWTGMTGAAAGKEKPPGAWTAEETVLYMLDKVRQGKFYIICPDNETRREVDQLRIMWGAGDVAEGRPALSRWHRDYKALFEEYVKDGLGQLD</sequence>
<dbReference type="PRINTS" id="PR00080">
    <property type="entry name" value="SDRFAMILY"/>
</dbReference>
<comment type="similarity">
    <text evidence="1 4">Belongs to the short-chain dehydrogenases/reductases (SDR) family.</text>
</comment>
<keyword evidence="2" id="KW-0521">NADP</keyword>
<dbReference type="Proteomes" id="UP000308197">
    <property type="component" value="Unassembled WGS sequence"/>
</dbReference>
<dbReference type="EMBL" id="ML210984">
    <property type="protein sequence ID" value="TFK93283.1"/>
    <property type="molecule type" value="Genomic_DNA"/>
</dbReference>
<dbReference type="CDD" id="cd05233">
    <property type="entry name" value="SDR_c"/>
    <property type="match status" value="1"/>
</dbReference>
<feature type="compositionally biased region" description="Low complexity" evidence="5">
    <location>
        <begin position="1"/>
        <end position="21"/>
    </location>
</feature>
<dbReference type="STRING" id="1314778.A0A5C3Q4A0"/>
<keyword evidence="7" id="KW-1185">Reference proteome</keyword>
<dbReference type="InterPro" id="IPR036291">
    <property type="entry name" value="NAD(P)-bd_dom_sf"/>
</dbReference>
<evidence type="ECO:0000256" key="4">
    <source>
        <dbReference type="RuleBase" id="RU000363"/>
    </source>
</evidence>
<dbReference type="PANTHER" id="PTHR43008:SF7">
    <property type="entry name" value="SHORT CHAIN DEHYDROGENASE_REDUCTASE (AFU_ORTHOLOGUE AFUA_2G00830)"/>
    <property type="match status" value="1"/>
</dbReference>
<reference evidence="6 7" key="1">
    <citation type="journal article" date="2019" name="Nat. Ecol. Evol.">
        <title>Megaphylogeny resolves global patterns of mushroom evolution.</title>
        <authorList>
            <person name="Varga T."/>
            <person name="Krizsan K."/>
            <person name="Foldi C."/>
            <person name="Dima B."/>
            <person name="Sanchez-Garcia M."/>
            <person name="Sanchez-Ramirez S."/>
            <person name="Szollosi G.J."/>
            <person name="Szarkandi J.G."/>
            <person name="Papp V."/>
            <person name="Albert L."/>
            <person name="Andreopoulos W."/>
            <person name="Angelini C."/>
            <person name="Antonin V."/>
            <person name="Barry K.W."/>
            <person name="Bougher N.L."/>
            <person name="Buchanan P."/>
            <person name="Buyck B."/>
            <person name="Bense V."/>
            <person name="Catcheside P."/>
            <person name="Chovatia M."/>
            <person name="Cooper J."/>
            <person name="Damon W."/>
            <person name="Desjardin D."/>
            <person name="Finy P."/>
            <person name="Geml J."/>
            <person name="Haridas S."/>
            <person name="Hughes K."/>
            <person name="Justo A."/>
            <person name="Karasinski D."/>
            <person name="Kautmanova I."/>
            <person name="Kiss B."/>
            <person name="Kocsube S."/>
            <person name="Kotiranta H."/>
            <person name="LaButti K.M."/>
            <person name="Lechner B.E."/>
            <person name="Liimatainen K."/>
            <person name="Lipzen A."/>
            <person name="Lukacs Z."/>
            <person name="Mihaltcheva S."/>
            <person name="Morgado L.N."/>
            <person name="Niskanen T."/>
            <person name="Noordeloos M.E."/>
            <person name="Ohm R.A."/>
            <person name="Ortiz-Santana B."/>
            <person name="Ovrebo C."/>
            <person name="Racz N."/>
            <person name="Riley R."/>
            <person name="Savchenko A."/>
            <person name="Shiryaev A."/>
            <person name="Soop K."/>
            <person name="Spirin V."/>
            <person name="Szebenyi C."/>
            <person name="Tomsovsky M."/>
            <person name="Tulloss R.E."/>
            <person name="Uehling J."/>
            <person name="Grigoriev I.V."/>
            <person name="Vagvolgyi C."/>
            <person name="Papp T."/>
            <person name="Martin F.M."/>
            <person name="Miettinen O."/>
            <person name="Hibbett D.S."/>
            <person name="Nagy L.G."/>
        </authorList>
    </citation>
    <scope>NUCLEOTIDE SEQUENCE [LARGE SCALE GENOMIC DNA]</scope>
    <source>
        <strain evidence="6 7">HHB13444</strain>
    </source>
</reference>
<dbReference type="PRINTS" id="PR00081">
    <property type="entry name" value="GDHRDH"/>
</dbReference>
<evidence type="ECO:0000256" key="1">
    <source>
        <dbReference type="ARBA" id="ARBA00006484"/>
    </source>
</evidence>
<dbReference type="GO" id="GO:0016616">
    <property type="term" value="F:oxidoreductase activity, acting on the CH-OH group of donors, NAD or NADP as acceptor"/>
    <property type="evidence" value="ECO:0007669"/>
    <property type="project" value="UniProtKB-ARBA"/>
</dbReference>
<dbReference type="AlphaFoldDB" id="A0A5C3Q4A0"/>
<dbReference type="InterPro" id="IPR002347">
    <property type="entry name" value="SDR_fam"/>
</dbReference>
<evidence type="ECO:0000256" key="5">
    <source>
        <dbReference type="SAM" id="MobiDB-lite"/>
    </source>
</evidence>
<dbReference type="InterPro" id="IPR020904">
    <property type="entry name" value="Sc_DH/Rdtase_CS"/>
</dbReference>
<proteinExistence type="inferred from homology"/>
<dbReference type="PROSITE" id="PS00061">
    <property type="entry name" value="ADH_SHORT"/>
    <property type="match status" value="1"/>
</dbReference>
<keyword evidence="3" id="KW-0560">Oxidoreductase</keyword>
<dbReference type="PANTHER" id="PTHR43008">
    <property type="entry name" value="BENZIL REDUCTASE"/>
    <property type="match status" value="1"/>
</dbReference>
<feature type="region of interest" description="Disordered" evidence="5">
    <location>
        <begin position="1"/>
        <end position="29"/>
    </location>
</feature>
<accession>A0A5C3Q4A0</accession>
<evidence type="ECO:0000256" key="2">
    <source>
        <dbReference type="ARBA" id="ARBA00022857"/>
    </source>
</evidence>
<organism evidence="6 7">
    <name type="scientific">Polyporus arcularius HHB13444</name>
    <dbReference type="NCBI Taxonomy" id="1314778"/>
    <lineage>
        <taxon>Eukaryota</taxon>
        <taxon>Fungi</taxon>
        <taxon>Dikarya</taxon>
        <taxon>Basidiomycota</taxon>
        <taxon>Agaricomycotina</taxon>
        <taxon>Agaricomycetes</taxon>
        <taxon>Polyporales</taxon>
        <taxon>Polyporaceae</taxon>
        <taxon>Polyporus</taxon>
    </lineage>
</organism>
<evidence type="ECO:0000313" key="6">
    <source>
        <dbReference type="EMBL" id="TFK93283.1"/>
    </source>
</evidence>
<dbReference type="Pfam" id="PF00106">
    <property type="entry name" value="adh_short"/>
    <property type="match status" value="1"/>
</dbReference>
<protein>
    <submittedName>
        <fullName evidence="6">NAD(P)-binding protein</fullName>
    </submittedName>
</protein>
<name>A0A5C3Q4A0_9APHY</name>
<dbReference type="InParanoid" id="A0A5C3Q4A0"/>
<dbReference type="SUPFAM" id="SSF51735">
    <property type="entry name" value="NAD(P)-binding Rossmann-fold domains"/>
    <property type="match status" value="1"/>
</dbReference>
<dbReference type="GO" id="GO:0050664">
    <property type="term" value="F:oxidoreductase activity, acting on NAD(P)H, oxygen as acceptor"/>
    <property type="evidence" value="ECO:0007669"/>
    <property type="project" value="TreeGrafter"/>
</dbReference>
<gene>
    <name evidence="6" type="ORF">K466DRAFT_581109</name>
</gene>
<evidence type="ECO:0000256" key="3">
    <source>
        <dbReference type="ARBA" id="ARBA00023002"/>
    </source>
</evidence>